<accession>A0A0D7X7P7</accession>
<evidence type="ECO:0000313" key="1">
    <source>
        <dbReference type="EMBL" id="KJD47440.1"/>
    </source>
</evidence>
<keyword evidence="2" id="KW-1185">Reference proteome</keyword>
<dbReference type="InterPro" id="IPR031552">
    <property type="entry name" value="ParE-like_toxin"/>
</dbReference>
<proteinExistence type="predicted"/>
<dbReference type="InterPro" id="IPR035093">
    <property type="entry name" value="RelE/ParE_toxin_dom_sf"/>
</dbReference>
<dbReference type="RefSeq" id="WP_044644232.1">
    <property type="nucleotide sequence ID" value="NZ_JTHP01000001.1"/>
</dbReference>
<comment type="caution">
    <text evidence="1">The sequence shown here is derived from an EMBL/GenBank/DDBJ whole genome shotgun (WGS) entry which is preliminary data.</text>
</comment>
<reference evidence="1 2" key="1">
    <citation type="submission" date="2014-11" db="EMBL/GenBank/DDBJ databases">
        <title>Draft Genome Sequences of Paenibacillus polymyxa NRRL B-30509 and Paenibacillus terrae NRRL B-30644, Strains from a Poultry Environment that Produce Tridecaptin A and Paenicidins.</title>
        <authorList>
            <person name="van Belkum M.J."/>
            <person name="Lohans C.T."/>
            <person name="Vederas J.C."/>
        </authorList>
    </citation>
    <scope>NUCLEOTIDE SEQUENCE [LARGE SCALE GENOMIC DNA]</scope>
    <source>
        <strain evidence="1 2">NRRL B-30644</strain>
    </source>
</reference>
<dbReference type="Proteomes" id="UP000032534">
    <property type="component" value="Unassembled WGS sequence"/>
</dbReference>
<protein>
    <submittedName>
        <fullName evidence="1">Plasmid stabilization protein</fullName>
    </submittedName>
</protein>
<dbReference type="Pfam" id="PF15781">
    <property type="entry name" value="ParE-like_toxin"/>
    <property type="match status" value="1"/>
</dbReference>
<sequence>MLPVTYLGPAKRYFKKLSERPLKSAYLDAITAIRLDPSIGEHKTGDLSGTLGYNVFYKGTNYEIAYRLEENEEGELIVVILAGSRENFYEELKRYLKS</sequence>
<dbReference type="Gene3D" id="3.30.2310.20">
    <property type="entry name" value="RelE-like"/>
    <property type="match status" value="1"/>
</dbReference>
<dbReference type="PATRIC" id="fig|159743.3.peg.74"/>
<organism evidence="1 2">
    <name type="scientific">Paenibacillus terrae</name>
    <dbReference type="NCBI Taxonomy" id="159743"/>
    <lineage>
        <taxon>Bacteria</taxon>
        <taxon>Bacillati</taxon>
        <taxon>Bacillota</taxon>
        <taxon>Bacilli</taxon>
        <taxon>Bacillales</taxon>
        <taxon>Paenibacillaceae</taxon>
        <taxon>Paenibacillus</taxon>
    </lineage>
</organism>
<gene>
    <name evidence="1" type="ORF">QD47_00325</name>
</gene>
<dbReference type="EMBL" id="JTHP01000001">
    <property type="protein sequence ID" value="KJD47440.1"/>
    <property type="molecule type" value="Genomic_DNA"/>
</dbReference>
<name>A0A0D7X7P7_9BACL</name>
<dbReference type="AlphaFoldDB" id="A0A0D7X7P7"/>
<dbReference type="OrthoDB" id="82378at2"/>
<evidence type="ECO:0000313" key="2">
    <source>
        <dbReference type="Proteomes" id="UP000032534"/>
    </source>
</evidence>